<name>A0ABS8G0F1_9FIRM</name>
<dbReference type="SMART" id="SM00387">
    <property type="entry name" value="HATPase_c"/>
    <property type="match status" value="1"/>
</dbReference>
<dbReference type="Pfam" id="PF06580">
    <property type="entry name" value="His_kinase"/>
    <property type="match status" value="1"/>
</dbReference>
<dbReference type="SMART" id="SM00304">
    <property type="entry name" value="HAMP"/>
    <property type="match status" value="1"/>
</dbReference>
<evidence type="ECO:0000256" key="12">
    <source>
        <dbReference type="ARBA" id="ARBA00023012"/>
    </source>
</evidence>
<dbReference type="PROSITE" id="PS50885">
    <property type="entry name" value="HAMP"/>
    <property type="match status" value="1"/>
</dbReference>
<dbReference type="CDD" id="cd06225">
    <property type="entry name" value="HAMP"/>
    <property type="match status" value="1"/>
</dbReference>
<proteinExistence type="predicted"/>
<keyword evidence="7 15" id="KW-0812">Transmembrane</keyword>
<evidence type="ECO:0000256" key="10">
    <source>
        <dbReference type="ARBA" id="ARBA00022840"/>
    </source>
</evidence>
<dbReference type="InterPro" id="IPR050640">
    <property type="entry name" value="Bact_2-comp_sensor_kinase"/>
</dbReference>
<evidence type="ECO:0000256" key="8">
    <source>
        <dbReference type="ARBA" id="ARBA00022741"/>
    </source>
</evidence>
<evidence type="ECO:0000256" key="15">
    <source>
        <dbReference type="SAM" id="Phobius"/>
    </source>
</evidence>
<evidence type="ECO:0000256" key="9">
    <source>
        <dbReference type="ARBA" id="ARBA00022777"/>
    </source>
</evidence>
<feature type="domain" description="HAMP" evidence="17">
    <location>
        <begin position="344"/>
        <end position="396"/>
    </location>
</feature>
<dbReference type="InterPro" id="IPR005467">
    <property type="entry name" value="His_kinase_dom"/>
</dbReference>
<dbReference type="Gene3D" id="3.30.565.10">
    <property type="entry name" value="Histidine kinase-like ATPase, C-terminal domain"/>
    <property type="match status" value="1"/>
</dbReference>
<sequence>MRMLHFGKSIAKTVREQISRHMPGRSMSLFTKSVVALILIGLLPLVIMSMIIYNASLGSLQTVMLSNMYRTTLTIGRNIESLLSEMEEDTKYLYSARSTDYGYIYQLLENDSVSSDKKATEISDMLRNILYMNQYIDHVFLVLPDGEVCSAMHAPERIINESLMLEWHKENYQEDSREMQVHPVHIVDYYMGTRSSDFTVSRNIMNTSTIENASSEILGTLYIDISEEYLDSIINETRLEEGSQIYIVDKSLRQFAYNPYPADDDYDESRLLYYVDDMDSRYQYINADGDYFIYSEVPGTDWLIVERISSYHLRDSYQAIRNMTLLIIGISTAVLVVIYYFYSKKSSQPIRNLADAMESIEQGNLTTRVDIQSNDEIGYLAQGLNSMTENLQSHIRKVYIAEIRQRDAEIEALKTQIQPHYLYNTLDVIRMMAVTHDDRETAEMIDGLSGQLKYLMGSARDMVTLRDEIESVRNYFKIIRIRYENRFSLEINVEDDMMDLRVPQLILQPVVENAVKHGLKEKEGEGVVAIQAQMSGEGLEITVMDNGAGMTKERLEYVRNLLESHETENHPRSKRASIGIKNVYDRIRLIFGDRYHIEISSFEGIGTIVKYRLPVIKADSAGGEKSAEETERNAQGGKNV</sequence>
<evidence type="ECO:0000259" key="16">
    <source>
        <dbReference type="PROSITE" id="PS50109"/>
    </source>
</evidence>
<feature type="domain" description="Histidine kinase" evidence="16">
    <location>
        <begin position="417"/>
        <end position="617"/>
    </location>
</feature>
<keyword evidence="10" id="KW-0067">ATP-binding</keyword>
<dbReference type="Gene3D" id="1.10.8.500">
    <property type="entry name" value="HAMP domain in histidine kinase"/>
    <property type="match status" value="1"/>
</dbReference>
<evidence type="ECO:0000256" key="13">
    <source>
        <dbReference type="ARBA" id="ARBA00023136"/>
    </source>
</evidence>
<dbReference type="InterPro" id="IPR036890">
    <property type="entry name" value="HATPase_C_sf"/>
</dbReference>
<evidence type="ECO:0000256" key="6">
    <source>
        <dbReference type="ARBA" id="ARBA00022679"/>
    </source>
</evidence>
<dbReference type="SUPFAM" id="SSF55874">
    <property type="entry name" value="ATPase domain of HSP90 chaperone/DNA topoisomerase II/histidine kinase"/>
    <property type="match status" value="1"/>
</dbReference>
<dbReference type="InterPro" id="IPR003660">
    <property type="entry name" value="HAMP_dom"/>
</dbReference>
<dbReference type="SUPFAM" id="SSF158472">
    <property type="entry name" value="HAMP domain-like"/>
    <property type="match status" value="1"/>
</dbReference>
<dbReference type="RefSeq" id="WP_227708768.1">
    <property type="nucleotide sequence ID" value="NZ_JAJEQX010000035.1"/>
</dbReference>
<dbReference type="Gene3D" id="3.30.450.20">
    <property type="entry name" value="PAS domain"/>
    <property type="match status" value="1"/>
</dbReference>
<dbReference type="PROSITE" id="PS50109">
    <property type="entry name" value="HIS_KIN"/>
    <property type="match status" value="1"/>
</dbReference>
<evidence type="ECO:0000256" key="14">
    <source>
        <dbReference type="SAM" id="MobiDB-lite"/>
    </source>
</evidence>
<evidence type="ECO:0000313" key="18">
    <source>
        <dbReference type="EMBL" id="MCC2255785.1"/>
    </source>
</evidence>
<keyword evidence="13 15" id="KW-0472">Membrane</keyword>
<keyword evidence="11 15" id="KW-1133">Transmembrane helix</keyword>
<keyword evidence="12" id="KW-0902">Two-component regulatory system</keyword>
<dbReference type="EMBL" id="JAJEQX010000035">
    <property type="protein sequence ID" value="MCC2255785.1"/>
    <property type="molecule type" value="Genomic_DNA"/>
</dbReference>
<protein>
    <recommendedName>
        <fullName evidence="3">histidine kinase</fullName>
        <ecNumber evidence="3">2.7.13.3</ecNumber>
    </recommendedName>
</protein>
<gene>
    <name evidence="18" type="ORF">LKD70_15425</name>
</gene>
<feature type="region of interest" description="Disordered" evidence="14">
    <location>
        <begin position="620"/>
        <end position="640"/>
    </location>
</feature>
<reference evidence="18 19" key="1">
    <citation type="submission" date="2021-10" db="EMBL/GenBank/DDBJ databases">
        <title>Anaerobic single-cell dispensing facilitates the cultivation of human gut bacteria.</title>
        <authorList>
            <person name="Afrizal A."/>
        </authorList>
    </citation>
    <scope>NUCLEOTIDE SEQUENCE [LARGE SCALE GENOMIC DNA]</scope>
    <source>
        <strain evidence="18 19">CLA-AA-H200</strain>
    </source>
</reference>
<comment type="caution">
    <text evidence="18">The sequence shown here is derived from an EMBL/GenBank/DDBJ whole genome shotgun (WGS) entry which is preliminary data.</text>
</comment>
<evidence type="ECO:0000256" key="2">
    <source>
        <dbReference type="ARBA" id="ARBA00004651"/>
    </source>
</evidence>
<dbReference type="PANTHER" id="PTHR34220">
    <property type="entry name" value="SENSOR HISTIDINE KINASE YPDA"/>
    <property type="match status" value="1"/>
</dbReference>
<dbReference type="InterPro" id="IPR003594">
    <property type="entry name" value="HATPase_dom"/>
</dbReference>
<organism evidence="18 19">
    <name type="scientific">Ruminococcus turbiniformis</name>
    <dbReference type="NCBI Taxonomy" id="2881258"/>
    <lineage>
        <taxon>Bacteria</taxon>
        <taxon>Bacillati</taxon>
        <taxon>Bacillota</taxon>
        <taxon>Clostridia</taxon>
        <taxon>Eubacteriales</taxon>
        <taxon>Oscillospiraceae</taxon>
        <taxon>Ruminococcus</taxon>
    </lineage>
</organism>
<keyword evidence="5" id="KW-0597">Phosphoprotein</keyword>
<evidence type="ECO:0000256" key="5">
    <source>
        <dbReference type="ARBA" id="ARBA00022553"/>
    </source>
</evidence>
<dbReference type="CDD" id="cd18774">
    <property type="entry name" value="PDC2_HK_sensor"/>
    <property type="match status" value="1"/>
</dbReference>
<dbReference type="Proteomes" id="UP001198151">
    <property type="component" value="Unassembled WGS sequence"/>
</dbReference>
<keyword evidence="9 18" id="KW-0418">Kinase</keyword>
<dbReference type="GO" id="GO:0016301">
    <property type="term" value="F:kinase activity"/>
    <property type="evidence" value="ECO:0007669"/>
    <property type="project" value="UniProtKB-KW"/>
</dbReference>
<evidence type="ECO:0000256" key="11">
    <source>
        <dbReference type="ARBA" id="ARBA00022989"/>
    </source>
</evidence>
<comment type="subcellular location">
    <subcellularLocation>
        <location evidence="2">Cell membrane</location>
        <topology evidence="2">Multi-pass membrane protein</topology>
    </subcellularLocation>
</comment>
<dbReference type="EC" id="2.7.13.3" evidence="3"/>
<dbReference type="Pfam" id="PF00672">
    <property type="entry name" value="HAMP"/>
    <property type="match status" value="1"/>
</dbReference>
<evidence type="ECO:0000313" key="19">
    <source>
        <dbReference type="Proteomes" id="UP001198151"/>
    </source>
</evidence>
<dbReference type="Pfam" id="PF02518">
    <property type="entry name" value="HATPase_c"/>
    <property type="match status" value="1"/>
</dbReference>
<accession>A0ABS8G0F1</accession>
<keyword evidence="6" id="KW-0808">Transferase</keyword>
<keyword evidence="4" id="KW-1003">Cell membrane</keyword>
<dbReference type="PANTHER" id="PTHR34220:SF11">
    <property type="entry name" value="SENSOR PROTEIN KINASE HPTS"/>
    <property type="match status" value="1"/>
</dbReference>
<evidence type="ECO:0000256" key="3">
    <source>
        <dbReference type="ARBA" id="ARBA00012438"/>
    </source>
</evidence>
<evidence type="ECO:0000256" key="7">
    <source>
        <dbReference type="ARBA" id="ARBA00022692"/>
    </source>
</evidence>
<keyword evidence="19" id="KW-1185">Reference proteome</keyword>
<evidence type="ECO:0000256" key="1">
    <source>
        <dbReference type="ARBA" id="ARBA00000085"/>
    </source>
</evidence>
<keyword evidence="8" id="KW-0547">Nucleotide-binding</keyword>
<feature type="transmembrane region" description="Helical" evidence="15">
    <location>
        <begin position="323"/>
        <end position="342"/>
    </location>
</feature>
<evidence type="ECO:0000259" key="17">
    <source>
        <dbReference type="PROSITE" id="PS50885"/>
    </source>
</evidence>
<dbReference type="InterPro" id="IPR010559">
    <property type="entry name" value="Sig_transdc_His_kin_internal"/>
</dbReference>
<feature type="transmembrane region" description="Helical" evidence="15">
    <location>
        <begin position="29"/>
        <end position="53"/>
    </location>
</feature>
<comment type="catalytic activity">
    <reaction evidence="1">
        <text>ATP + protein L-histidine = ADP + protein N-phospho-L-histidine.</text>
        <dbReference type="EC" id="2.7.13.3"/>
    </reaction>
</comment>
<evidence type="ECO:0000256" key="4">
    <source>
        <dbReference type="ARBA" id="ARBA00022475"/>
    </source>
</evidence>